<sequence>MALYLALAITGGMTSHVIPARLSILTKTYSDVDGELEVLSNYRQVVGEYSTLRARECQSNSKNENITFIQRGSIDETKPLRFVNMEKKLNEMIPFRFVDILSKRNETVNAETAQTHR</sequence>
<comment type="caution">
    <text evidence="1">The sequence shown here is derived from an EMBL/GenBank/DDBJ whole genome shotgun (WGS) entry which is preliminary data.</text>
</comment>
<reference evidence="1" key="1">
    <citation type="submission" date="2020-11" db="EMBL/GenBank/DDBJ databases">
        <authorList>
            <person name="Whitehead M."/>
        </authorList>
    </citation>
    <scope>NUCLEOTIDE SEQUENCE</scope>
    <source>
        <strain evidence="1">EGII</strain>
    </source>
</reference>
<dbReference type="EMBL" id="CAJHJT010000001">
    <property type="protein sequence ID" value="CAD6996298.1"/>
    <property type="molecule type" value="Genomic_DNA"/>
</dbReference>
<proteinExistence type="predicted"/>
<evidence type="ECO:0000313" key="1">
    <source>
        <dbReference type="EMBL" id="CAD6996298.1"/>
    </source>
</evidence>
<evidence type="ECO:0000313" key="2">
    <source>
        <dbReference type="Proteomes" id="UP000606786"/>
    </source>
</evidence>
<gene>
    <name evidence="1" type="ORF">CCAP1982_LOCUS4979</name>
</gene>
<dbReference type="AlphaFoldDB" id="A0A811UD99"/>
<protein>
    <submittedName>
        <fullName evidence="1">(Mediterranean fruit fly) hypothetical protein</fullName>
    </submittedName>
</protein>
<dbReference type="Proteomes" id="UP000606786">
    <property type="component" value="Unassembled WGS sequence"/>
</dbReference>
<accession>A0A811UD99</accession>
<organism evidence="1 2">
    <name type="scientific">Ceratitis capitata</name>
    <name type="common">Mediterranean fruit fly</name>
    <name type="synonym">Tephritis capitata</name>
    <dbReference type="NCBI Taxonomy" id="7213"/>
    <lineage>
        <taxon>Eukaryota</taxon>
        <taxon>Metazoa</taxon>
        <taxon>Ecdysozoa</taxon>
        <taxon>Arthropoda</taxon>
        <taxon>Hexapoda</taxon>
        <taxon>Insecta</taxon>
        <taxon>Pterygota</taxon>
        <taxon>Neoptera</taxon>
        <taxon>Endopterygota</taxon>
        <taxon>Diptera</taxon>
        <taxon>Brachycera</taxon>
        <taxon>Muscomorpha</taxon>
        <taxon>Tephritoidea</taxon>
        <taxon>Tephritidae</taxon>
        <taxon>Ceratitis</taxon>
        <taxon>Ceratitis</taxon>
    </lineage>
</organism>
<keyword evidence="2" id="KW-1185">Reference proteome</keyword>
<name>A0A811UD99_CERCA</name>